<dbReference type="PROSITE" id="PS50090">
    <property type="entry name" value="MYB_LIKE"/>
    <property type="match status" value="1"/>
</dbReference>
<dbReference type="VEuPathDB" id="FungiDB:FUN_008759"/>
<dbReference type="SMART" id="SM00717">
    <property type="entry name" value="SANT"/>
    <property type="match status" value="1"/>
</dbReference>
<organism evidence="3 4">
    <name type="scientific">Rhizophagus irregularis</name>
    <dbReference type="NCBI Taxonomy" id="588596"/>
    <lineage>
        <taxon>Eukaryota</taxon>
        <taxon>Fungi</taxon>
        <taxon>Fungi incertae sedis</taxon>
        <taxon>Mucoromycota</taxon>
        <taxon>Glomeromycotina</taxon>
        <taxon>Glomeromycetes</taxon>
        <taxon>Glomerales</taxon>
        <taxon>Glomeraceae</taxon>
        <taxon>Rhizophagus</taxon>
    </lineage>
</organism>
<feature type="domain" description="Myb-like" evidence="1">
    <location>
        <begin position="15"/>
        <end position="59"/>
    </location>
</feature>
<dbReference type="Proteomes" id="UP000234323">
    <property type="component" value="Unassembled WGS sequence"/>
</dbReference>
<gene>
    <name evidence="3" type="ORF">RhiirA4_522070</name>
</gene>
<dbReference type="VEuPathDB" id="FungiDB:RhiirFUN_007550"/>
<dbReference type="AlphaFoldDB" id="A0A2I1GKT0"/>
<dbReference type="InterPro" id="IPR017930">
    <property type="entry name" value="Myb_dom"/>
</dbReference>
<reference evidence="3 4" key="1">
    <citation type="submission" date="2015-10" db="EMBL/GenBank/DDBJ databases">
        <title>Genome analyses suggest a sexual origin of heterokaryosis in a supposedly ancient asexual fungus.</title>
        <authorList>
            <person name="Ropars J."/>
            <person name="Sedzielewska K."/>
            <person name="Noel J."/>
            <person name="Charron P."/>
            <person name="Farinelli L."/>
            <person name="Marton T."/>
            <person name="Kruger M."/>
            <person name="Pelin A."/>
            <person name="Brachmann A."/>
            <person name="Corradi N."/>
        </authorList>
    </citation>
    <scope>NUCLEOTIDE SEQUENCE [LARGE SCALE GENOMIC DNA]</scope>
    <source>
        <strain evidence="3 4">A4</strain>
    </source>
</reference>
<protein>
    <submittedName>
        <fullName evidence="3">Uncharacterized protein</fullName>
    </submittedName>
</protein>
<name>A0A2I1GKT0_9GLOM</name>
<dbReference type="InterPro" id="IPR009057">
    <property type="entry name" value="Homeodomain-like_sf"/>
</dbReference>
<dbReference type="OrthoDB" id="2393535at2759"/>
<dbReference type="Gene3D" id="1.10.10.60">
    <property type="entry name" value="Homeodomain-like"/>
    <property type="match status" value="1"/>
</dbReference>
<dbReference type="EMBL" id="LLXI01000529">
    <property type="protein sequence ID" value="PKY47250.1"/>
    <property type="molecule type" value="Genomic_DNA"/>
</dbReference>
<dbReference type="PROSITE" id="PS51294">
    <property type="entry name" value="HTH_MYB"/>
    <property type="match status" value="1"/>
</dbReference>
<evidence type="ECO:0000313" key="3">
    <source>
        <dbReference type="EMBL" id="PKY47250.1"/>
    </source>
</evidence>
<dbReference type="SUPFAM" id="SSF46689">
    <property type="entry name" value="Homeodomain-like"/>
    <property type="match status" value="1"/>
</dbReference>
<dbReference type="InterPro" id="IPR001005">
    <property type="entry name" value="SANT/Myb"/>
</dbReference>
<evidence type="ECO:0000259" key="2">
    <source>
        <dbReference type="PROSITE" id="PS51294"/>
    </source>
</evidence>
<keyword evidence="4" id="KW-1185">Reference proteome</keyword>
<sequence>MNTNQQNRQFRQFPRQPWNDREDTNLTFLVDFIGINWARISIVLGRSALQCRRRYLRLLALGSIERYRRRFRRRVNRIFRQRHNLVSFRGFFQGIQLLARQNIIPTRDYRMDLNHILNTSQDHRMNINYILSVE</sequence>
<feature type="domain" description="HTH myb-type" evidence="2">
    <location>
        <begin position="15"/>
        <end position="63"/>
    </location>
</feature>
<dbReference type="Pfam" id="PF00249">
    <property type="entry name" value="Myb_DNA-binding"/>
    <property type="match status" value="1"/>
</dbReference>
<comment type="caution">
    <text evidence="3">The sequence shown here is derived from an EMBL/GenBank/DDBJ whole genome shotgun (WGS) entry which is preliminary data.</text>
</comment>
<proteinExistence type="predicted"/>
<evidence type="ECO:0000313" key="4">
    <source>
        <dbReference type="Proteomes" id="UP000234323"/>
    </source>
</evidence>
<accession>A0A2I1GKT0</accession>
<evidence type="ECO:0000259" key="1">
    <source>
        <dbReference type="PROSITE" id="PS50090"/>
    </source>
</evidence>
<dbReference type="VEuPathDB" id="FungiDB:RhiirA1_441860"/>